<dbReference type="NCBIfam" id="TIGR00765">
    <property type="entry name" value="yihY_not_rbn"/>
    <property type="match status" value="1"/>
</dbReference>
<dbReference type="GO" id="GO:0005886">
    <property type="term" value="C:plasma membrane"/>
    <property type="evidence" value="ECO:0007669"/>
    <property type="project" value="UniProtKB-SubCell"/>
</dbReference>
<gene>
    <name evidence="7" type="ORF">QJT80_03960</name>
</gene>
<keyword evidence="2" id="KW-1003">Cell membrane</keyword>
<proteinExistence type="predicted"/>
<dbReference type="Proteomes" id="UP001300672">
    <property type="component" value="Chromosome"/>
</dbReference>
<name>A0AA95H676_9GAMM</name>
<dbReference type="AlphaFoldDB" id="A0AA95H676"/>
<protein>
    <submittedName>
        <fullName evidence="7">YihY/virulence factor BrkB family protein</fullName>
    </submittedName>
</protein>
<evidence type="ECO:0000313" key="7">
    <source>
        <dbReference type="EMBL" id="WGZ91632.1"/>
    </source>
</evidence>
<evidence type="ECO:0000256" key="4">
    <source>
        <dbReference type="ARBA" id="ARBA00022989"/>
    </source>
</evidence>
<evidence type="ECO:0000256" key="5">
    <source>
        <dbReference type="ARBA" id="ARBA00023136"/>
    </source>
</evidence>
<feature type="transmembrane region" description="Helical" evidence="6">
    <location>
        <begin position="187"/>
        <end position="209"/>
    </location>
</feature>
<evidence type="ECO:0000256" key="1">
    <source>
        <dbReference type="ARBA" id="ARBA00004651"/>
    </source>
</evidence>
<evidence type="ECO:0000256" key="2">
    <source>
        <dbReference type="ARBA" id="ARBA00022475"/>
    </source>
</evidence>
<feature type="transmembrane region" description="Helical" evidence="6">
    <location>
        <begin position="249"/>
        <end position="273"/>
    </location>
</feature>
<sequence>MHSIRRPVIMSQLKKHLHFLRALAEALFYDMRQGEITLRATGLVYTTLLSLAPLLALSFSVLKGFGVHNQLEPMLLQVLTPLGEKAEELTKQILGFVDNVQVGVLGILGLGLLLYTVVSLMQKIEEAFNYVWEVPKSRNLIEQVRDYLTVVLVGPILIFSGLGIWSYVMSLDWVQSVAAIEPFGGLLAFLVKYAPVFIIIMAFTFLYMYMPNTKVKFKPALIGATVAGIVWQIAGWIFASFVVKSGQQTAIYSIFASLFLFMLWLYVAWIIVLGGARLSFYLQYPDAVYRPRQPKEPSLQTRELLAAAVLKAITHRFECGEPPLTLEDLRKEIPVSRFLLMDTLDELRTYGVLSLDNKTPSHYLLQISPNLVTVEHIRRYLWQGDPAQQQQAQQVKQQAGLSDSWLNDLMTKPRQTLQEALPLPTTLKQQP</sequence>
<dbReference type="InterPro" id="IPR017039">
    <property type="entry name" value="Virul_fac_BrkB"/>
</dbReference>
<accession>A0AA95H676</accession>
<feature type="transmembrane region" description="Helical" evidence="6">
    <location>
        <begin position="100"/>
        <end position="118"/>
    </location>
</feature>
<dbReference type="Pfam" id="PF03631">
    <property type="entry name" value="Virul_fac_BrkB"/>
    <property type="match status" value="1"/>
</dbReference>
<comment type="subcellular location">
    <subcellularLocation>
        <location evidence="1">Cell membrane</location>
        <topology evidence="1">Multi-pass membrane protein</topology>
    </subcellularLocation>
</comment>
<reference evidence="7" key="2">
    <citation type="submission" date="2023-04" db="EMBL/GenBank/DDBJ databases">
        <authorList>
            <person name="Beletskiy A.V."/>
            <person name="Mardanov A.V."/>
            <person name="Ravin N.V."/>
        </authorList>
    </citation>
    <scope>NUCLEOTIDE SEQUENCE</scope>
    <source>
        <strain evidence="7">GKL-01</strain>
    </source>
</reference>
<feature type="transmembrane region" description="Helical" evidence="6">
    <location>
        <begin position="42"/>
        <end position="62"/>
    </location>
</feature>
<evidence type="ECO:0000256" key="6">
    <source>
        <dbReference type="SAM" id="Phobius"/>
    </source>
</evidence>
<organism evidence="7">
    <name type="scientific">Candidatus Thiocaldithrix dubininis</name>
    <dbReference type="NCBI Taxonomy" id="3080823"/>
    <lineage>
        <taxon>Bacteria</taxon>
        <taxon>Pseudomonadati</taxon>
        <taxon>Pseudomonadota</taxon>
        <taxon>Gammaproteobacteria</taxon>
        <taxon>Thiotrichales</taxon>
        <taxon>Thiotrichaceae</taxon>
        <taxon>Candidatus Thiocaldithrix</taxon>
    </lineage>
</organism>
<reference evidence="7" key="1">
    <citation type="journal article" date="2023" name="Int. J. Mol. Sci.">
        <title>Metagenomics Revealed a New Genus 'Candidatus Thiocaldithrix dubininis' gen. nov., sp. nov. and a New Species 'Candidatus Thiothrix putei' sp. nov. in the Family Thiotrichaceae, Some Members of Which Have Traits of Both Na+- and H+-Motive Energetics.</title>
        <authorList>
            <person name="Ravin N.V."/>
            <person name="Muntyan M.S."/>
            <person name="Smolyakov D.D."/>
            <person name="Rudenko T.S."/>
            <person name="Beletsky A.V."/>
            <person name="Mardanov A.V."/>
            <person name="Grabovich M.Y."/>
        </authorList>
    </citation>
    <scope>NUCLEOTIDE SEQUENCE</scope>
    <source>
        <strain evidence="7">GKL-01</strain>
    </source>
</reference>
<feature type="transmembrane region" description="Helical" evidence="6">
    <location>
        <begin position="221"/>
        <end position="243"/>
    </location>
</feature>
<keyword evidence="3 6" id="KW-0812">Transmembrane</keyword>
<dbReference type="KEGG" id="tdu:QJT80_03960"/>
<dbReference type="PANTHER" id="PTHR30213:SF0">
    <property type="entry name" value="UPF0761 MEMBRANE PROTEIN YIHY"/>
    <property type="match status" value="1"/>
</dbReference>
<keyword evidence="4 6" id="KW-1133">Transmembrane helix</keyword>
<evidence type="ECO:0000256" key="3">
    <source>
        <dbReference type="ARBA" id="ARBA00022692"/>
    </source>
</evidence>
<keyword evidence="5 6" id="KW-0472">Membrane</keyword>
<dbReference type="PANTHER" id="PTHR30213">
    <property type="entry name" value="INNER MEMBRANE PROTEIN YHJD"/>
    <property type="match status" value="1"/>
</dbReference>
<feature type="transmembrane region" description="Helical" evidence="6">
    <location>
        <begin position="147"/>
        <end position="167"/>
    </location>
</feature>
<dbReference type="EMBL" id="CP124755">
    <property type="protein sequence ID" value="WGZ91632.1"/>
    <property type="molecule type" value="Genomic_DNA"/>
</dbReference>